<accession>A0ABC8YWV6</accession>
<dbReference type="AlphaFoldDB" id="A0ABC8YWV6"/>
<reference evidence="2 3" key="2">
    <citation type="submission" date="2024-10" db="EMBL/GenBank/DDBJ databases">
        <authorList>
            <person name="Ryan C."/>
        </authorList>
    </citation>
    <scope>NUCLEOTIDE SEQUENCE [LARGE SCALE GENOMIC DNA]</scope>
</reference>
<reference evidence="3" key="1">
    <citation type="submission" date="2024-06" db="EMBL/GenBank/DDBJ databases">
        <authorList>
            <person name="Ryan C."/>
        </authorList>
    </citation>
    <scope>NUCLEOTIDE SEQUENCE [LARGE SCALE GENOMIC DNA]</scope>
</reference>
<keyword evidence="3" id="KW-1185">Reference proteome</keyword>
<organism evidence="2 3">
    <name type="scientific">Urochloa decumbens</name>
    <dbReference type="NCBI Taxonomy" id="240449"/>
    <lineage>
        <taxon>Eukaryota</taxon>
        <taxon>Viridiplantae</taxon>
        <taxon>Streptophyta</taxon>
        <taxon>Embryophyta</taxon>
        <taxon>Tracheophyta</taxon>
        <taxon>Spermatophyta</taxon>
        <taxon>Magnoliopsida</taxon>
        <taxon>Liliopsida</taxon>
        <taxon>Poales</taxon>
        <taxon>Poaceae</taxon>
        <taxon>PACMAD clade</taxon>
        <taxon>Panicoideae</taxon>
        <taxon>Panicodae</taxon>
        <taxon>Paniceae</taxon>
        <taxon>Melinidinae</taxon>
        <taxon>Urochloa</taxon>
    </lineage>
</organism>
<feature type="region of interest" description="Disordered" evidence="1">
    <location>
        <begin position="1"/>
        <end position="24"/>
    </location>
</feature>
<evidence type="ECO:0000313" key="2">
    <source>
        <dbReference type="EMBL" id="CAL4951736.1"/>
    </source>
</evidence>
<evidence type="ECO:0000313" key="3">
    <source>
        <dbReference type="Proteomes" id="UP001497457"/>
    </source>
</evidence>
<proteinExistence type="predicted"/>
<dbReference type="Proteomes" id="UP001497457">
    <property type="component" value="Chromosome 17b"/>
</dbReference>
<dbReference type="EMBL" id="OZ075127">
    <property type="protein sequence ID" value="CAL4951736.1"/>
    <property type="molecule type" value="Genomic_DNA"/>
</dbReference>
<protein>
    <submittedName>
        <fullName evidence="2">Uncharacterized protein</fullName>
    </submittedName>
</protein>
<evidence type="ECO:0000256" key="1">
    <source>
        <dbReference type="SAM" id="MobiDB-lite"/>
    </source>
</evidence>
<sequence length="224" mass="25282">MARVDGYNPKKKRGREEEEYPVRRRQRARAAIGTLLRVATSEWEEVNKSLESAHRRLRGFDVADMLRRRRAGRRLRKPRGRSLDIAHGKLKRLVLLHHAAGDGLWDYGAHHGLPWQEEDEGGDAAARWRAWKQRGDVSDRHADDALLRVRAALRDLTEAVRILHAVSTKPPGFRGPRAVWAAVADRLVRGATDEVAAAQGAVGRMRRAVVLEFFAAWDVLTAMG</sequence>
<name>A0ABC8YWV6_9POAL</name>
<gene>
    <name evidence="2" type="ORF">URODEC1_LOCUS39091</name>
</gene>